<dbReference type="InterPro" id="IPR029044">
    <property type="entry name" value="Nucleotide-diphossugar_trans"/>
</dbReference>
<dbReference type="Gene3D" id="3.90.550.10">
    <property type="entry name" value="Spore Coat Polysaccharide Biosynthesis Protein SpsA, Chain A"/>
    <property type="match status" value="1"/>
</dbReference>
<comment type="caution">
    <text evidence="2">The sequence shown here is derived from an EMBL/GenBank/DDBJ whole genome shotgun (WGS) entry which is preliminary data.</text>
</comment>
<dbReference type="OrthoDB" id="597270at2"/>
<keyword evidence="2" id="KW-0808">Transferase</keyword>
<dbReference type="SUPFAM" id="SSF53448">
    <property type="entry name" value="Nucleotide-diphospho-sugar transferases"/>
    <property type="match status" value="1"/>
</dbReference>
<accession>A0A2W1MZT4</accession>
<dbReference type="PANTHER" id="PTHR22916">
    <property type="entry name" value="GLYCOSYLTRANSFERASE"/>
    <property type="match status" value="1"/>
</dbReference>
<organism evidence="2 3">
    <name type="scientific">Putridiphycobacter roseus</name>
    <dbReference type="NCBI Taxonomy" id="2219161"/>
    <lineage>
        <taxon>Bacteria</taxon>
        <taxon>Pseudomonadati</taxon>
        <taxon>Bacteroidota</taxon>
        <taxon>Flavobacteriia</taxon>
        <taxon>Flavobacteriales</taxon>
        <taxon>Crocinitomicaceae</taxon>
        <taxon>Putridiphycobacter</taxon>
    </lineage>
</organism>
<name>A0A2W1MZT4_9FLAO</name>
<evidence type="ECO:0000313" key="3">
    <source>
        <dbReference type="Proteomes" id="UP000249248"/>
    </source>
</evidence>
<dbReference type="RefSeq" id="WP_111064188.1">
    <property type="nucleotide sequence ID" value="NZ_JBHUCU010000005.1"/>
</dbReference>
<feature type="domain" description="Glycosyltransferase 2-like" evidence="1">
    <location>
        <begin position="3"/>
        <end position="168"/>
    </location>
</feature>
<dbReference type="InterPro" id="IPR001173">
    <property type="entry name" value="Glyco_trans_2-like"/>
</dbReference>
<keyword evidence="3" id="KW-1185">Reference proteome</keyword>
<dbReference type="EMBL" id="QKSB01000011">
    <property type="protein sequence ID" value="PZE16141.1"/>
    <property type="molecule type" value="Genomic_DNA"/>
</dbReference>
<dbReference type="Proteomes" id="UP000249248">
    <property type="component" value="Unassembled WGS sequence"/>
</dbReference>
<proteinExistence type="predicted"/>
<dbReference type="Pfam" id="PF00535">
    <property type="entry name" value="Glycos_transf_2"/>
    <property type="match status" value="1"/>
</dbReference>
<dbReference type="CDD" id="cd00761">
    <property type="entry name" value="Glyco_tranf_GTA_type"/>
    <property type="match status" value="1"/>
</dbReference>
<dbReference type="GO" id="GO:0016758">
    <property type="term" value="F:hexosyltransferase activity"/>
    <property type="evidence" value="ECO:0007669"/>
    <property type="project" value="UniProtKB-ARBA"/>
</dbReference>
<evidence type="ECO:0000313" key="2">
    <source>
        <dbReference type="EMBL" id="PZE16141.1"/>
    </source>
</evidence>
<sequence length="327" mass="38153">MISIVMPMRNAMPYLKECIDSIINQSEQNWELHVVNDHSTDDSFIVLQDYANKDKRINIYPANGKGIIDALQQAYAHTSGNYITRMDADDIMPIDKLRLMKTVLVENPKAVATGMIKYIGENLREGYLKYEIWMNKLMSEHSHYHQIYRECVIPSPAWMMEKNLFDKIGGFTPNTYPEDYDLTLRMYAHQLPFVAVQEVVHIWRDYQERTSRNDPNYAFNAFEELKTEYFLKLDYQADKKLVLWGGGKKGKNIALLLQQHGIEFIWACNNPKKIGQEIYNQTMADIDLVFEKDFDYQAIIAVAQPEEQVLIQATLDKLPHVTAFWFC</sequence>
<protein>
    <submittedName>
        <fullName evidence="2">Glycosyltransferase family 2 protein</fullName>
    </submittedName>
</protein>
<evidence type="ECO:0000259" key="1">
    <source>
        <dbReference type="Pfam" id="PF00535"/>
    </source>
</evidence>
<dbReference type="PANTHER" id="PTHR22916:SF3">
    <property type="entry name" value="UDP-GLCNAC:BETAGAL BETA-1,3-N-ACETYLGLUCOSAMINYLTRANSFERASE-LIKE PROTEIN 1"/>
    <property type="match status" value="1"/>
</dbReference>
<reference evidence="2 3" key="1">
    <citation type="submission" date="2018-06" db="EMBL/GenBank/DDBJ databases">
        <title>The draft genome sequence of Crocinitomix sp. SM1701.</title>
        <authorList>
            <person name="Zhang X."/>
        </authorList>
    </citation>
    <scope>NUCLEOTIDE SEQUENCE [LARGE SCALE GENOMIC DNA]</scope>
    <source>
        <strain evidence="2 3">SM1701</strain>
    </source>
</reference>
<dbReference type="AlphaFoldDB" id="A0A2W1MZT4"/>
<gene>
    <name evidence="2" type="ORF">DNU06_14330</name>
</gene>